<proteinExistence type="predicted"/>
<name>Q1ISC9_KORVE</name>
<dbReference type="KEGG" id="aba:Acid345_1219"/>
<protein>
    <recommendedName>
        <fullName evidence="3">Lipoprotein</fullName>
    </recommendedName>
</protein>
<sequence>MRRFFTASYTGLAVIVLFTAFWSGCGGSSSSTTVNQITHFTFSPAIISLEQGQVLQIAAAPLNSDGNVVAATVTYTSSDTANADISPGGLLCAGTWGGDKTYTICHPGTQVGQYTITATANDAAASSATATAYVHYHVDAVFIQAPSATCTSAGKTNGVSAVACSLKSHSGGSCSATSSLCPTTMCDVSKDVGTFNFGALDSTVATIATDGTLTGGIPGITKIYAAVVSGTTTTTSTAVPYTTCLVDSISLHVATKTDTSFAVAKSATASLAADVLDTEGNTVTPGLTYNSLAAATGTVASSTGTATYTGKAPGYGAVVASCTPPSCNKNASAVFSNVVTATVQNSATDTGVTANETNVYVTGVGAQQMYPVDTTNHTLGTVMSLPYGPNSIGISNDGTRIFLGSDKAGMVVNTASNSVQALSFPGKVLAVSPSNNFVLFANTALGVGAVNIMSVTSLTVANPGGFEIPNVSAASFTPDGNTVYFTDGASLYRYRVVGDSGSTPTALTLTSGGNPLPGTANDLTTSANGTVLFTATTPRIVANETCNAFVGGSYVTAFDPLGGQNFTAPSALAQLPNGTGILAVDGADLDTVTITSPNPLTSPFSGCPATGFATAPGTISLSALGGATVDKLVVSNSGKYAAVLANNGKVGIVDLTKGTMTVVALVNKGTGTLTDVFSGDWMLDDSGVWVTASDSYLHFVDVTQLKDTSQTQVQIQGPPSSGGGVNYVAPNLVVVQRK</sequence>
<dbReference type="Proteomes" id="UP000002432">
    <property type="component" value="Chromosome"/>
</dbReference>
<dbReference type="EMBL" id="CP000360">
    <property type="protein sequence ID" value="ABF40221.1"/>
    <property type="molecule type" value="Genomic_DNA"/>
</dbReference>
<dbReference type="InterPro" id="IPR015943">
    <property type="entry name" value="WD40/YVTN_repeat-like_dom_sf"/>
</dbReference>
<dbReference type="SUPFAM" id="SSF82171">
    <property type="entry name" value="DPP6 N-terminal domain-like"/>
    <property type="match status" value="1"/>
</dbReference>
<dbReference type="AlphaFoldDB" id="Q1ISC9"/>
<dbReference type="OrthoDB" id="101199at2"/>
<dbReference type="Gene3D" id="2.130.10.10">
    <property type="entry name" value="YVTN repeat-like/Quinoprotein amine dehydrogenase"/>
    <property type="match status" value="1"/>
</dbReference>
<dbReference type="RefSeq" id="WP_011522023.1">
    <property type="nucleotide sequence ID" value="NC_008009.1"/>
</dbReference>
<gene>
    <name evidence="1" type="ordered locus">Acid345_1219</name>
</gene>
<dbReference type="Gene3D" id="2.60.40.1080">
    <property type="match status" value="1"/>
</dbReference>
<evidence type="ECO:0008006" key="3">
    <source>
        <dbReference type="Google" id="ProtNLM"/>
    </source>
</evidence>
<keyword evidence="2" id="KW-1185">Reference proteome</keyword>
<dbReference type="eggNOG" id="COG3386">
    <property type="taxonomic scope" value="Bacteria"/>
</dbReference>
<reference evidence="1 2" key="1">
    <citation type="journal article" date="2009" name="Appl. Environ. Microbiol.">
        <title>Three genomes from the phylum Acidobacteria provide insight into the lifestyles of these microorganisms in soils.</title>
        <authorList>
            <person name="Ward N.L."/>
            <person name="Challacombe J.F."/>
            <person name="Janssen P.H."/>
            <person name="Henrissat B."/>
            <person name="Coutinho P.M."/>
            <person name="Wu M."/>
            <person name="Xie G."/>
            <person name="Haft D.H."/>
            <person name="Sait M."/>
            <person name="Badger J."/>
            <person name="Barabote R.D."/>
            <person name="Bradley B."/>
            <person name="Brettin T.S."/>
            <person name="Brinkac L.M."/>
            <person name="Bruce D."/>
            <person name="Creasy T."/>
            <person name="Daugherty S.C."/>
            <person name="Davidsen T.M."/>
            <person name="DeBoy R.T."/>
            <person name="Detter J.C."/>
            <person name="Dodson R.J."/>
            <person name="Durkin A.S."/>
            <person name="Ganapathy A."/>
            <person name="Gwinn-Giglio M."/>
            <person name="Han C.S."/>
            <person name="Khouri H."/>
            <person name="Kiss H."/>
            <person name="Kothari S.P."/>
            <person name="Madupu R."/>
            <person name="Nelson K.E."/>
            <person name="Nelson W.C."/>
            <person name="Paulsen I."/>
            <person name="Penn K."/>
            <person name="Ren Q."/>
            <person name="Rosovitz M.J."/>
            <person name="Selengut J.D."/>
            <person name="Shrivastava S."/>
            <person name="Sullivan S.A."/>
            <person name="Tapia R."/>
            <person name="Thompson L.S."/>
            <person name="Watkins K.L."/>
            <person name="Yang Q."/>
            <person name="Yu C."/>
            <person name="Zafar N."/>
            <person name="Zhou L."/>
            <person name="Kuske C.R."/>
        </authorList>
    </citation>
    <scope>NUCLEOTIDE SEQUENCE [LARGE SCALE GENOMIC DNA]</scope>
    <source>
        <strain evidence="1 2">Ellin345</strain>
    </source>
</reference>
<dbReference type="EnsemblBacteria" id="ABF40221">
    <property type="protein sequence ID" value="ABF40221"/>
    <property type="gene ID" value="Acid345_1219"/>
</dbReference>
<evidence type="ECO:0000313" key="1">
    <source>
        <dbReference type="EMBL" id="ABF40221.1"/>
    </source>
</evidence>
<evidence type="ECO:0000313" key="2">
    <source>
        <dbReference type="Proteomes" id="UP000002432"/>
    </source>
</evidence>
<accession>Q1ISC9</accession>
<organism evidence="1 2">
    <name type="scientific">Koribacter versatilis (strain Ellin345)</name>
    <dbReference type="NCBI Taxonomy" id="204669"/>
    <lineage>
        <taxon>Bacteria</taxon>
        <taxon>Pseudomonadati</taxon>
        <taxon>Acidobacteriota</taxon>
        <taxon>Terriglobia</taxon>
        <taxon>Terriglobales</taxon>
        <taxon>Candidatus Korobacteraceae</taxon>
        <taxon>Candidatus Korobacter</taxon>
    </lineage>
</organism>
<dbReference type="PROSITE" id="PS51257">
    <property type="entry name" value="PROKAR_LIPOPROTEIN"/>
    <property type="match status" value="1"/>
</dbReference>
<dbReference type="HOGENOM" id="CLU_356266_0_0_0"/>